<feature type="non-terminal residue" evidence="1">
    <location>
        <position position="220"/>
    </location>
</feature>
<dbReference type="EMBL" id="ASPP01013073">
    <property type="protein sequence ID" value="ETO19987.1"/>
    <property type="molecule type" value="Genomic_DNA"/>
</dbReference>
<dbReference type="Proteomes" id="UP000023152">
    <property type="component" value="Unassembled WGS sequence"/>
</dbReference>
<proteinExistence type="predicted"/>
<organism evidence="1 2">
    <name type="scientific">Reticulomyxa filosa</name>
    <dbReference type="NCBI Taxonomy" id="46433"/>
    <lineage>
        <taxon>Eukaryota</taxon>
        <taxon>Sar</taxon>
        <taxon>Rhizaria</taxon>
        <taxon>Retaria</taxon>
        <taxon>Foraminifera</taxon>
        <taxon>Monothalamids</taxon>
        <taxon>Reticulomyxidae</taxon>
        <taxon>Reticulomyxa</taxon>
    </lineage>
</organism>
<keyword evidence="2" id="KW-1185">Reference proteome</keyword>
<protein>
    <submittedName>
        <fullName evidence="1">Uncharacterized protein</fullName>
    </submittedName>
</protein>
<accession>X6N3V4</accession>
<sequence>MTDLSTKFLKYLSKEEITLFQGRIAKLQNNRDAICQIIYEELSTYLQVSQRNDTFYELSTYKILAFLSEFRKNYDINYQYQGEKFPLEKSYTLLHKCVLLNHVILVRFLLLLFKECQVDIAISNPENSYLDKKNALDLAVFNCNAQIISAIQAFKVEQRRAKGYTTTWNRDAKNLMEEYDLMSSKSELFIEALHQATKGDESKVDMVLETLQETMKILIQ</sequence>
<dbReference type="AlphaFoldDB" id="X6N3V4"/>
<reference evidence="1 2" key="1">
    <citation type="journal article" date="2013" name="Curr. Biol.">
        <title>The Genome of the Foraminiferan Reticulomyxa filosa.</title>
        <authorList>
            <person name="Glockner G."/>
            <person name="Hulsmann N."/>
            <person name="Schleicher M."/>
            <person name="Noegel A.A."/>
            <person name="Eichinger L."/>
            <person name="Gallinger C."/>
            <person name="Pawlowski J."/>
            <person name="Sierra R."/>
            <person name="Euteneuer U."/>
            <person name="Pillet L."/>
            <person name="Moustafa A."/>
            <person name="Platzer M."/>
            <person name="Groth M."/>
            <person name="Szafranski K."/>
            <person name="Schliwa M."/>
        </authorList>
    </citation>
    <scope>NUCLEOTIDE SEQUENCE [LARGE SCALE GENOMIC DNA]</scope>
</reference>
<comment type="caution">
    <text evidence="1">The sequence shown here is derived from an EMBL/GenBank/DDBJ whole genome shotgun (WGS) entry which is preliminary data.</text>
</comment>
<gene>
    <name evidence="1" type="ORF">RFI_17235</name>
</gene>
<evidence type="ECO:0000313" key="2">
    <source>
        <dbReference type="Proteomes" id="UP000023152"/>
    </source>
</evidence>
<name>X6N3V4_RETFI</name>
<evidence type="ECO:0000313" key="1">
    <source>
        <dbReference type="EMBL" id="ETO19987.1"/>
    </source>
</evidence>